<dbReference type="AlphaFoldDB" id="A0AAN5I4F5"/>
<accession>A0AAN5I4F5</accession>
<keyword evidence="2" id="KW-1185">Reference proteome</keyword>
<sequence length="102" mass="11106">LKPALLITEIPSERLVRHTMLSSTRLQCIFTVFSLLSMISEICAANKPQLCPSGMFTSSPTTEWCYAKLIPAGKTSLEIAQEVCQEGNGYIPATDLPSISSK</sequence>
<gene>
    <name evidence="1" type="ORF">PMAYCL1PPCAC_22077</name>
</gene>
<evidence type="ECO:0000313" key="2">
    <source>
        <dbReference type="Proteomes" id="UP001328107"/>
    </source>
</evidence>
<feature type="non-terminal residue" evidence="1">
    <location>
        <position position="102"/>
    </location>
</feature>
<protein>
    <submittedName>
        <fullName evidence="1">Uncharacterized protein</fullName>
    </submittedName>
</protein>
<reference evidence="2" key="1">
    <citation type="submission" date="2022-10" db="EMBL/GenBank/DDBJ databases">
        <title>Genome assembly of Pristionchus species.</title>
        <authorList>
            <person name="Yoshida K."/>
            <person name="Sommer R.J."/>
        </authorList>
    </citation>
    <scope>NUCLEOTIDE SEQUENCE [LARGE SCALE GENOMIC DNA]</scope>
    <source>
        <strain evidence="2">RS5460</strain>
    </source>
</reference>
<dbReference type="EMBL" id="BTRK01000005">
    <property type="protein sequence ID" value="GMR51882.1"/>
    <property type="molecule type" value="Genomic_DNA"/>
</dbReference>
<comment type="caution">
    <text evidence="1">The sequence shown here is derived from an EMBL/GenBank/DDBJ whole genome shotgun (WGS) entry which is preliminary data.</text>
</comment>
<name>A0AAN5I4F5_9BILA</name>
<evidence type="ECO:0000313" key="1">
    <source>
        <dbReference type="EMBL" id="GMR51882.1"/>
    </source>
</evidence>
<proteinExistence type="predicted"/>
<feature type="non-terminal residue" evidence="1">
    <location>
        <position position="1"/>
    </location>
</feature>
<dbReference type="Proteomes" id="UP001328107">
    <property type="component" value="Unassembled WGS sequence"/>
</dbReference>
<organism evidence="1 2">
    <name type="scientific">Pristionchus mayeri</name>
    <dbReference type="NCBI Taxonomy" id="1317129"/>
    <lineage>
        <taxon>Eukaryota</taxon>
        <taxon>Metazoa</taxon>
        <taxon>Ecdysozoa</taxon>
        <taxon>Nematoda</taxon>
        <taxon>Chromadorea</taxon>
        <taxon>Rhabditida</taxon>
        <taxon>Rhabditina</taxon>
        <taxon>Diplogasteromorpha</taxon>
        <taxon>Diplogasteroidea</taxon>
        <taxon>Neodiplogasteridae</taxon>
        <taxon>Pristionchus</taxon>
    </lineage>
</organism>